<reference evidence="3 4" key="2">
    <citation type="journal article" date="2018" name="Front. Microbiol.">
        <title>Phylogeny of Vibrio vulnificus from the Analysis of the Core-Genome: Implications for Intra-Species Taxonomy.</title>
        <authorList>
            <person name="Roig F.J."/>
            <person name="Gonzalez-Candelas F."/>
            <person name="Sanjuan E."/>
            <person name="Fouz B."/>
            <person name="Feil E.J."/>
            <person name="Llorens C."/>
            <person name="Baker-Austin C."/>
            <person name="Oliver J.D."/>
            <person name="Danin-Poleg Y."/>
            <person name="Gibas C.J."/>
            <person name="Kashi Y."/>
            <person name="Gulig P.A."/>
            <person name="Morrison S.S."/>
            <person name="Amaro C."/>
        </authorList>
    </citation>
    <scope>NUCLEOTIDE SEQUENCE [LARGE SCALE GENOMIC DNA]</scope>
    <source>
        <strain evidence="3 4">CECT4608</strain>
    </source>
</reference>
<sequence>MSECNLLIAELKKQLKLQGVHYSDIARSLALSEGSVKRLLAEGSQISLERLERICQLAGLEMSELFKLVAKHNQGIVALTYEQEKQLIDDKALLLVSVCVVNGYTFEEIRQQYQFSQPELIQKLAQLDRLGIIELQPNNRIKLKISKEFSWIAGGPIQRFFQQQVQQAFFHSYFSASDEKLVMATGLMSTPTNQKMQQKLQKLITEFYAACQDDSELAIEDRHGTSMVLAIRRWTFPMFSELENRPTEREK</sequence>
<dbReference type="GO" id="GO:0003677">
    <property type="term" value="F:DNA binding"/>
    <property type="evidence" value="ECO:0007669"/>
    <property type="project" value="InterPro"/>
</dbReference>
<dbReference type="Proteomes" id="UP000263418">
    <property type="component" value="Chromosome 2"/>
</dbReference>
<dbReference type="Proteomes" id="UP000237466">
    <property type="component" value="Unassembled WGS sequence"/>
</dbReference>
<dbReference type="Gene3D" id="1.10.260.40">
    <property type="entry name" value="lambda repressor-like DNA-binding domains"/>
    <property type="match status" value="1"/>
</dbReference>
<dbReference type="AlphaFoldDB" id="A0A1W6MBX5"/>
<feature type="domain" description="HTH cro/C1-type" evidence="1">
    <location>
        <begin position="11"/>
        <end position="70"/>
    </location>
</feature>
<evidence type="ECO:0000313" key="3">
    <source>
        <dbReference type="EMBL" id="POB48668.1"/>
    </source>
</evidence>
<organism evidence="3 4">
    <name type="scientific">Vibrio vulnificus</name>
    <dbReference type="NCBI Taxonomy" id="672"/>
    <lineage>
        <taxon>Bacteria</taxon>
        <taxon>Pseudomonadati</taxon>
        <taxon>Pseudomonadota</taxon>
        <taxon>Gammaproteobacteria</taxon>
        <taxon>Vibrionales</taxon>
        <taxon>Vibrionaceae</taxon>
        <taxon>Vibrio</taxon>
    </lineage>
</organism>
<name>A0A1W6MBX5_VIBVL</name>
<gene>
    <name evidence="3" type="ORF">CRN52_08040</name>
    <name evidence="2" type="ORF">FORC53_4209</name>
</gene>
<dbReference type="InterPro" id="IPR010982">
    <property type="entry name" value="Lambda_DNA-bd_dom_sf"/>
</dbReference>
<dbReference type="KEGG" id="vvl:VV93_v1c41890"/>
<evidence type="ECO:0000313" key="5">
    <source>
        <dbReference type="Proteomes" id="UP000263418"/>
    </source>
</evidence>
<evidence type="ECO:0000259" key="1">
    <source>
        <dbReference type="Pfam" id="PF13443"/>
    </source>
</evidence>
<dbReference type="EMBL" id="CP019291">
    <property type="protein sequence ID" value="AXX62548.1"/>
    <property type="molecule type" value="Genomic_DNA"/>
</dbReference>
<proteinExistence type="predicted"/>
<reference evidence="2 5" key="1">
    <citation type="submission" date="2017-01" db="EMBL/GenBank/DDBJ databases">
        <title>Complete Genome Sequence of Vibrio vulnificus FORC_053.</title>
        <authorList>
            <consortium name="Food-borne Pathogen Omics Research Center"/>
            <person name="Chung H.Y."/>
            <person name="Na E.J."/>
            <person name="Song J.S."/>
            <person name="Kim H."/>
            <person name="Lee J.-H."/>
            <person name="Ryu S."/>
            <person name="Choi S.H."/>
        </authorList>
    </citation>
    <scope>NUCLEOTIDE SEQUENCE [LARGE SCALE GENOMIC DNA]</scope>
    <source>
        <strain evidence="2 5">FORC_053</strain>
    </source>
</reference>
<dbReference type="EMBL" id="PDGH01000068">
    <property type="protein sequence ID" value="POB48668.1"/>
    <property type="molecule type" value="Genomic_DNA"/>
</dbReference>
<dbReference type="SUPFAM" id="SSF47413">
    <property type="entry name" value="lambda repressor-like DNA-binding domains"/>
    <property type="match status" value="1"/>
</dbReference>
<dbReference type="InterPro" id="IPR001387">
    <property type="entry name" value="Cro/C1-type_HTH"/>
</dbReference>
<dbReference type="Pfam" id="PF13443">
    <property type="entry name" value="HTH_26"/>
    <property type="match status" value="1"/>
</dbReference>
<dbReference type="RefSeq" id="WP_011152512.1">
    <property type="nucleotide sequence ID" value="NZ_CBCSFK010000001.1"/>
</dbReference>
<evidence type="ECO:0000313" key="2">
    <source>
        <dbReference type="EMBL" id="AXX62548.1"/>
    </source>
</evidence>
<accession>A0A1W6MBX5</accession>
<protein>
    <submittedName>
        <fullName evidence="2 3">Transcriptional regulator</fullName>
    </submittedName>
</protein>
<evidence type="ECO:0000313" key="4">
    <source>
        <dbReference type="Proteomes" id="UP000237466"/>
    </source>
</evidence>